<proteinExistence type="predicted"/>
<dbReference type="RefSeq" id="WP_153068717.1">
    <property type="nucleotide sequence ID" value="NZ_JBFAUK010000010.1"/>
</dbReference>
<feature type="transmembrane region" description="Helical" evidence="1">
    <location>
        <begin position="502"/>
        <end position="520"/>
    </location>
</feature>
<dbReference type="Gene3D" id="3.40.50.1820">
    <property type="entry name" value="alpha/beta hydrolase"/>
    <property type="match status" value="1"/>
</dbReference>
<sequence length="678" mass="75060">MDWRETPEDRTSSDEAAYGRPAHAVARIRIPGKPTGEVLMVEAVWSDQFRRPRWWLRWLVSLGYLARSLPMVLLLIGPDRRDRSILLGDTHNGRGFGAYSRNSAGSGFFLPSEYRHIARVGWRLLTLLVCLFGLRALTAAHPWVALGAGICILALLCSRLNLGDHVITAAARDHEREELLDYLEERLRWLEARCDDIVIVAHSQGGYLTHQLLSRDGGRNQEKVIRFVGVGSGLKPIWLLRQTRHPVVRLVAWLLPIASVLMAWGTAPFVDPGLSASALALTRSATAGMALLTLPLSAITPESVSSAMASMSASWQQLLSSAFPMGGMTMVRWAAVAASAGVSILCGFLLKRYARPYHRDPLELSRPVQRSQRRQPLVWQEFSSQHDMVGRMLLPTLPKGVEQEATCVLGHPLRDHTRYFDREGMLTRRLAGSLLGDLEQTTCRRFGADAWNARVGRYEIALRKQHDRRRLFHALIMLWVTLFFLVPKVARGSDWFQAAMDQWKYLAVAMVTLSCLFTWHSRRNHQAVVRALDAELRSMPEDKPLARILPPAQRMTPFVCLVFAAMLSFYGALGLFILGRHHPTWAVPAPGAMLLAAMVLAVLAAAVASGYKIKRRWLAATTVLASVPVVTANTPSAPGLPAWATTPGVFVLATVVTAVVIAIAALTRSTPIPLPAQN</sequence>
<accession>A0ABV3JZH8</accession>
<dbReference type="InterPro" id="IPR029058">
    <property type="entry name" value="AB_hydrolase_fold"/>
</dbReference>
<feature type="transmembrane region" description="Helical" evidence="1">
    <location>
        <begin position="55"/>
        <end position="76"/>
    </location>
</feature>
<keyword evidence="3" id="KW-1185">Reference proteome</keyword>
<protein>
    <recommendedName>
        <fullName evidence="4">Integral membrane protein</fullName>
    </recommendedName>
</protein>
<feature type="transmembrane region" description="Helical" evidence="1">
    <location>
        <begin position="471"/>
        <end position="490"/>
    </location>
</feature>
<evidence type="ECO:0000256" key="1">
    <source>
        <dbReference type="SAM" id="Phobius"/>
    </source>
</evidence>
<feature type="transmembrane region" description="Helical" evidence="1">
    <location>
        <begin position="558"/>
        <end position="579"/>
    </location>
</feature>
<keyword evidence="1" id="KW-0812">Transmembrane</keyword>
<gene>
    <name evidence="2" type="ORF">AB0L16_15600</name>
</gene>
<reference evidence="2 3" key="1">
    <citation type="submission" date="2024-06" db="EMBL/GenBank/DDBJ databases">
        <title>The Natural Products Discovery Center: Release of the First 8490 Sequenced Strains for Exploring Actinobacteria Biosynthetic Diversity.</title>
        <authorList>
            <person name="Kalkreuter E."/>
            <person name="Kautsar S.A."/>
            <person name="Yang D."/>
            <person name="Bader C.D."/>
            <person name="Teijaro C.N."/>
            <person name="Fluegel L."/>
            <person name="Davis C.M."/>
            <person name="Simpson J.R."/>
            <person name="Lauterbach L."/>
            <person name="Steele A.D."/>
            <person name="Gui C."/>
            <person name="Meng S."/>
            <person name="Li G."/>
            <person name="Viehrig K."/>
            <person name="Ye F."/>
            <person name="Su P."/>
            <person name="Kiefer A.F."/>
            <person name="Nichols A."/>
            <person name="Cepeda A.J."/>
            <person name="Yan W."/>
            <person name="Fan B."/>
            <person name="Jiang Y."/>
            <person name="Adhikari A."/>
            <person name="Zheng C.-J."/>
            <person name="Schuster L."/>
            <person name="Cowan T.M."/>
            <person name="Smanski M.J."/>
            <person name="Chevrette M.G."/>
            <person name="De Carvalho L.P.S."/>
            <person name="Shen B."/>
        </authorList>
    </citation>
    <scope>NUCLEOTIDE SEQUENCE [LARGE SCALE GENOMIC DNA]</scope>
    <source>
        <strain evidence="2 3">NPDC052347</strain>
    </source>
</reference>
<dbReference type="EMBL" id="JBFAUK010000010">
    <property type="protein sequence ID" value="MEV5507882.1"/>
    <property type="molecule type" value="Genomic_DNA"/>
</dbReference>
<feature type="transmembrane region" description="Helical" evidence="1">
    <location>
        <begin position="648"/>
        <end position="667"/>
    </location>
</feature>
<keyword evidence="1" id="KW-1133">Transmembrane helix</keyword>
<dbReference type="SUPFAM" id="SSF53474">
    <property type="entry name" value="alpha/beta-Hydrolases"/>
    <property type="match status" value="1"/>
</dbReference>
<feature type="transmembrane region" description="Helical" evidence="1">
    <location>
        <begin position="143"/>
        <end position="162"/>
    </location>
</feature>
<evidence type="ECO:0000313" key="3">
    <source>
        <dbReference type="Proteomes" id="UP001552594"/>
    </source>
</evidence>
<keyword evidence="1" id="KW-0472">Membrane</keyword>
<dbReference type="Proteomes" id="UP001552594">
    <property type="component" value="Unassembled WGS sequence"/>
</dbReference>
<feature type="transmembrane region" description="Helical" evidence="1">
    <location>
        <begin position="120"/>
        <end position="137"/>
    </location>
</feature>
<organism evidence="2 3">
    <name type="scientific">Streptomyces orinoci</name>
    <name type="common">Streptoverticillium orinoci</name>
    <dbReference type="NCBI Taxonomy" id="67339"/>
    <lineage>
        <taxon>Bacteria</taxon>
        <taxon>Bacillati</taxon>
        <taxon>Actinomycetota</taxon>
        <taxon>Actinomycetes</taxon>
        <taxon>Kitasatosporales</taxon>
        <taxon>Streptomycetaceae</taxon>
        <taxon>Streptomyces</taxon>
    </lineage>
</organism>
<feature type="transmembrane region" description="Helical" evidence="1">
    <location>
        <begin position="247"/>
        <end position="267"/>
    </location>
</feature>
<feature type="transmembrane region" description="Helical" evidence="1">
    <location>
        <begin position="585"/>
        <end position="605"/>
    </location>
</feature>
<feature type="transmembrane region" description="Helical" evidence="1">
    <location>
        <begin position="330"/>
        <end position="350"/>
    </location>
</feature>
<comment type="caution">
    <text evidence="2">The sequence shown here is derived from an EMBL/GenBank/DDBJ whole genome shotgun (WGS) entry which is preliminary data.</text>
</comment>
<evidence type="ECO:0000313" key="2">
    <source>
        <dbReference type="EMBL" id="MEV5507882.1"/>
    </source>
</evidence>
<feature type="transmembrane region" description="Helical" evidence="1">
    <location>
        <begin position="617"/>
        <end position="636"/>
    </location>
</feature>
<name>A0ABV3JZH8_STRON</name>
<evidence type="ECO:0008006" key="4">
    <source>
        <dbReference type="Google" id="ProtNLM"/>
    </source>
</evidence>